<organism evidence="2 3">
    <name type="scientific">Pedobacter lusitanus</name>
    <dbReference type="NCBI Taxonomy" id="1503925"/>
    <lineage>
        <taxon>Bacteria</taxon>
        <taxon>Pseudomonadati</taxon>
        <taxon>Bacteroidota</taxon>
        <taxon>Sphingobacteriia</taxon>
        <taxon>Sphingobacteriales</taxon>
        <taxon>Sphingobacteriaceae</taxon>
        <taxon>Pedobacter</taxon>
    </lineage>
</organism>
<reference evidence="2 3" key="1">
    <citation type="submission" date="2015-01" db="EMBL/GenBank/DDBJ databases">
        <title>Draft genome sequence of Pedobacter sp. NL19 isolated from sludge of an effluent treatment pond in an abandoned uranium mine.</title>
        <authorList>
            <person name="Santos T."/>
            <person name="Caetano T."/>
            <person name="Covas C."/>
            <person name="Cruz A."/>
            <person name="Mendo S."/>
        </authorList>
    </citation>
    <scope>NUCLEOTIDE SEQUENCE [LARGE SCALE GENOMIC DNA]</scope>
    <source>
        <strain evidence="2 3">NL19</strain>
    </source>
</reference>
<gene>
    <name evidence="2" type="ORF">TH53_09835</name>
</gene>
<accession>A0A0D0GMJ0</accession>
<dbReference type="Proteomes" id="UP000032049">
    <property type="component" value="Unassembled WGS sequence"/>
</dbReference>
<feature type="compositionally biased region" description="Basic and acidic residues" evidence="1">
    <location>
        <begin position="14"/>
        <end position="49"/>
    </location>
</feature>
<feature type="region of interest" description="Disordered" evidence="1">
    <location>
        <begin position="1"/>
        <end position="96"/>
    </location>
</feature>
<feature type="compositionally biased region" description="Basic and acidic residues" evidence="1">
    <location>
        <begin position="61"/>
        <end position="96"/>
    </location>
</feature>
<dbReference type="AlphaFoldDB" id="A0A0D0GMJ0"/>
<evidence type="ECO:0000313" key="2">
    <source>
        <dbReference type="EMBL" id="KIO77360.1"/>
    </source>
</evidence>
<evidence type="ECO:0000313" key="3">
    <source>
        <dbReference type="Proteomes" id="UP000032049"/>
    </source>
</evidence>
<feature type="compositionally biased region" description="Polar residues" evidence="1">
    <location>
        <begin position="1"/>
        <end position="12"/>
    </location>
</feature>
<dbReference type="STRING" id="1503925.TH53_09835"/>
<dbReference type="EMBL" id="JXRA01000037">
    <property type="protein sequence ID" value="KIO77360.1"/>
    <property type="molecule type" value="Genomic_DNA"/>
</dbReference>
<sequence>MDFAITQLNKTLMKNRETPKPGSKKYDVEKTEDLTTPKYHSSTDRRSSHELPATENMNDQPENKSDKKIKDKDVPKTDLGNKRDKDEKQHEKIITP</sequence>
<name>A0A0D0GMJ0_9SPHI</name>
<proteinExistence type="predicted"/>
<keyword evidence="3" id="KW-1185">Reference proteome</keyword>
<comment type="caution">
    <text evidence="2">The sequence shown here is derived from an EMBL/GenBank/DDBJ whole genome shotgun (WGS) entry which is preliminary data.</text>
</comment>
<protein>
    <submittedName>
        <fullName evidence="2">Contig37, whole genome shotgun sequence</fullName>
    </submittedName>
</protein>
<evidence type="ECO:0000256" key="1">
    <source>
        <dbReference type="SAM" id="MobiDB-lite"/>
    </source>
</evidence>